<dbReference type="PRINTS" id="PR01950">
    <property type="entry name" value="LANCSUPER"/>
</dbReference>
<evidence type="ECO:0000256" key="1">
    <source>
        <dbReference type="PIRSR" id="PIRSR607822-1"/>
    </source>
</evidence>
<dbReference type="AlphaFoldDB" id="A0A6H9YXE3"/>
<organism evidence="2 3">
    <name type="scientific">Actinomadura rudentiformis</name>
    <dbReference type="NCBI Taxonomy" id="359158"/>
    <lineage>
        <taxon>Bacteria</taxon>
        <taxon>Bacillati</taxon>
        <taxon>Actinomycetota</taxon>
        <taxon>Actinomycetes</taxon>
        <taxon>Streptosporangiales</taxon>
        <taxon>Thermomonosporaceae</taxon>
        <taxon>Actinomadura</taxon>
    </lineage>
</organism>
<dbReference type="Proteomes" id="UP000468735">
    <property type="component" value="Unassembled WGS sequence"/>
</dbReference>
<dbReference type="RefSeq" id="WP_151565210.1">
    <property type="nucleotide sequence ID" value="NZ_WBMT01000015.1"/>
</dbReference>
<evidence type="ECO:0000313" key="2">
    <source>
        <dbReference type="EMBL" id="KAB2344842.1"/>
    </source>
</evidence>
<dbReference type="SMART" id="SM01260">
    <property type="entry name" value="LANC_like"/>
    <property type="match status" value="1"/>
</dbReference>
<dbReference type="CDD" id="cd04793">
    <property type="entry name" value="LanC"/>
    <property type="match status" value="1"/>
</dbReference>
<comment type="caution">
    <text evidence="2">The sequence shown here is derived from an EMBL/GenBank/DDBJ whole genome shotgun (WGS) entry which is preliminary data.</text>
</comment>
<feature type="binding site" evidence="1">
    <location>
        <position position="359"/>
    </location>
    <ligand>
        <name>Zn(2+)</name>
        <dbReference type="ChEBI" id="CHEBI:29105"/>
    </ligand>
</feature>
<dbReference type="Pfam" id="PF05147">
    <property type="entry name" value="LANC_like"/>
    <property type="match status" value="1"/>
</dbReference>
<feature type="binding site" evidence="1">
    <location>
        <position position="358"/>
    </location>
    <ligand>
        <name>Zn(2+)</name>
        <dbReference type="ChEBI" id="CHEBI:29105"/>
    </ligand>
</feature>
<dbReference type="EMBL" id="WBMT01000015">
    <property type="protein sequence ID" value="KAB2344842.1"/>
    <property type="molecule type" value="Genomic_DNA"/>
</dbReference>
<keyword evidence="3" id="KW-1185">Reference proteome</keyword>
<reference evidence="2 3" key="1">
    <citation type="submission" date="2019-09" db="EMBL/GenBank/DDBJ databases">
        <title>Actinomadura physcomitrii sp. nov., a novel actinomycete isolated from moss [Physcomitrium sphaericum (Ludw) Fuernr].</title>
        <authorList>
            <person name="Zhuang X."/>
            <person name="Liu C."/>
        </authorList>
    </citation>
    <scope>NUCLEOTIDE SEQUENCE [LARGE SCALE GENOMIC DNA]</scope>
    <source>
        <strain evidence="2 3">HMC1</strain>
    </source>
</reference>
<dbReference type="InterPro" id="IPR033889">
    <property type="entry name" value="LanC"/>
</dbReference>
<evidence type="ECO:0000313" key="3">
    <source>
        <dbReference type="Proteomes" id="UP000468735"/>
    </source>
</evidence>
<sequence>MPAPGPSRCAELEPQSHAESVRHDALTTATALADALADPAVLASTPNGLELRRHGPGRPWPQALATGAAGIALLHIERARSGHGEWAIAHQWVQAACVDDLTAAANASLYMGVPAIAFMLNAAARPEPGYQHALQRLDEAVISLTRRRLDAAHTRINRGEYPHLKEFDLIRGLTGLGVYHLRRHPDHPITTQTLRYLARLTQPGDVPGPHPPWWTPVAPNGDHVPEYPHGHGNLGASHGISAPLALLSVAMLAGMPVPAGREAIERLCSWTDQLLQHDRTGPWWPGLLDHDQADAGSAASFPRPRPSWCYGVAGTARAQQLAALALGDVHRQSLAETAMATTLQDTTQIERITELGLCHGLAGLLRAAGRMASDERTSQITDQIPALTRRILLRNPNSRTAPIADPSLLDGAAGLALALHAVGTSTHPLTEWDAILAVA</sequence>
<proteinExistence type="predicted"/>
<dbReference type="SUPFAM" id="SSF158745">
    <property type="entry name" value="LanC-like"/>
    <property type="match status" value="1"/>
</dbReference>
<dbReference type="Gene3D" id="1.50.10.20">
    <property type="match status" value="1"/>
</dbReference>
<dbReference type="GO" id="GO:0046872">
    <property type="term" value="F:metal ion binding"/>
    <property type="evidence" value="ECO:0007669"/>
    <property type="project" value="UniProtKB-KW"/>
</dbReference>
<accession>A0A6H9YXE3</accession>
<protein>
    <submittedName>
        <fullName evidence="2">Lanthionine synthetase C family protein</fullName>
    </submittedName>
</protein>
<name>A0A6H9YXE3_9ACTN</name>
<keyword evidence="1" id="KW-0862">Zinc</keyword>
<gene>
    <name evidence="2" type="ORF">F8566_30080</name>
</gene>
<keyword evidence="1" id="KW-0479">Metal-binding</keyword>
<feature type="binding site" evidence="1">
    <location>
        <position position="309"/>
    </location>
    <ligand>
        <name>Zn(2+)</name>
        <dbReference type="ChEBI" id="CHEBI:29105"/>
    </ligand>
</feature>
<dbReference type="PRINTS" id="PR01955">
    <property type="entry name" value="LANCFRANKIA"/>
</dbReference>
<dbReference type="OrthoDB" id="1882482at2"/>
<dbReference type="GO" id="GO:0031179">
    <property type="term" value="P:peptide modification"/>
    <property type="evidence" value="ECO:0007669"/>
    <property type="project" value="InterPro"/>
</dbReference>
<dbReference type="InterPro" id="IPR007822">
    <property type="entry name" value="LANC-like"/>
</dbReference>